<evidence type="ECO:0000256" key="2">
    <source>
        <dbReference type="ARBA" id="ARBA00012261"/>
    </source>
</evidence>
<evidence type="ECO:0000313" key="9">
    <source>
        <dbReference type="Proteomes" id="UP001142078"/>
    </source>
</evidence>
<evidence type="ECO:0000256" key="3">
    <source>
        <dbReference type="ARBA" id="ARBA00022679"/>
    </source>
</evidence>
<dbReference type="Gene3D" id="3.40.50.12230">
    <property type="match status" value="1"/>
</dbReference>
<dbReference type="Proteomes" id="UP001142078">
    <property type="component" value="Unassembled WGS sequence"/>
</dbReference>
<proteinExistence type="inferred from homology"/>
<dbReference type="CDD" id="cd08704">
    <property type="entry name" value="Met_tRNA_FMT_C"/>
    <property type="match status" value="1"/>
</dbReference>
<dbReference type="CDD" id="cd08646">
    <property type="entry name" value="FMT_core_Met-tRNA-FMT_N"/>
    <property type="match status" value="1"/>
</dbReference>
<dbReference type="AlphaFoldDB" id="A0A9X2S3C7"/>
<comment type="caution">
    <text evidence="8">The sequence shown here is derived from an EMBL/GenBank/DDBJ whole genome shotgun (WGS) entry which is preliminary data.</text>
</comment>
<keyword evidence="3 5" id="KW-0808">Transferase</keyword>
<dbReference type="HAMAP" id="MF_00182">
    <property type="entry name" value="Formyl_trans"/>
    <property type="match status" value="1"/>
</dbReference>
<dbReference type="Pfam" id="PF00551">
    <property type="entry name" value="Formyl_trans_N"/>
    <property type="match status" value="1"/>
</dbReference>
<dbReference type="FunFam" id="3.40.50.12230:FF:000001">
    <property type="entry name" value="Methionyl-tRNA formyltransferase"/>
    <property type="match status" value="1"/>
</dbReference>
<evidence type="ECO:0000259" key="7">
    <source>
        <dbReference type="Pfam" id="PF02911"/>
    </source>
</evidence>
<dbReference type="InterPro" id="IPR036477">
    <property type="entry name" value="Formyl_transf_N_sf"/>
</dbReference>
<dbReference type="PANTHER" id="PTHR11138:SF5">
    <property type="entry name" value="METHIONYL-TRNA FORMYLTRANSFERASE, MITOCHONDRIAL"/>
    <property type="match status" value="1"/>
</dbReference>
<dbReference type="PROSITE" id="PS00373">
    <property type="entry name" value="GART"/>
    <property type="match status" value="1"/>
</dbReference>
<evidence type="ECO:0000259" key="6">
    <source>
        <dbReference type="Pfam" id="PF00551"/>
    </source>
</evidence>
<dbReference type="InterPro" id="IPR005794">
    <property type="entry name" value="Fmt"/>
</dbReference>
<comment type="function">
    <text evidence="5">Attaches a formyl group to the free amino group of methionyl-tRNA(fMet). The formyl group appears to play a dual role in the initiator identity of N-formylmethionyl-tRNA by promoting its recognition by IF2 and preventing the misappropriation of this tRNA by the elongation apparatus.</text>
</comment>
<sequence>MKIIYMGTPEFAVKPLEKLYEEGFDIPLVVSQKDRPKGRGKKLLPTAVKARAEELGLEVFQPDNINSEDSINKLKDIKPDFIVVAAYGQILRKKILSIPKYACINIHASLLPKYRGAAPINWAIIDGEEETGITIMEMVEKLDAGDIYIKESINIKEDDDAITIHDSLSELGGKTIVKALKGIISGKITPESQDDSKSNYAPMLNKKMGKIDWNESGESIKNLVRGLKPWPTAYTFYEKNNVKIHRVELCSKFKEGENGEIVKVDNEGIFVNSKDSCIIIKELQFPGKRKMRVEDFIKGNEIKVGTILE</sequence>
<dbReference type="InterPro" id="IPR005793">
    <property type="entry name" value="Formyl_trans_C"/>
</dbReference>
<dbReference type="RefSeq" id="WP_042682076.1">
    <property type="nucleotide sequence ID" value="NZ_CABKTM010000043.1"/>
</dbReference>
<dbReference type="PANTHER" id="PTHR11138">
    <property type="entry name" value="METHIONYL-TRNA FORMYLTRANSFERASE"/>
    <property type="match status" value="1"/>
</dbReference>
<gene>
    <name evidence="5 8" type="primary">fmt</name>
    <name evidence="8" type="ORF">NSA23_00435</name>
</gene>
<dbReference type="OrthoDB" id="9802815at2"/>
<dbReference type="SUPFAM" id="SSF53328">
    <property type="entry name" value="Formyltransferase"/>
    <property type="match status" value="1"/>
</dbReference>
<dbReference type="GO" id="GO:0004479">
    <property type="term" value="F:methionyl-tRNA formyltransferase activity"/>
    <property type="evidence" value="ECO:0007669"/>
    <property type="project" value="UniProtKB-UniRule"/>
</dbReference>
<feature type="domain" description="Formyl transferase C-terminal" evidence="7">
    <location>
        <begin position="204"/>
        <end position="300"/>
    </location>
</feature>
<comment type="similarity">
    <text evidence="1 5">Belongs to the Fmt family.</text>
</comment>
<comment type="catalytic activity">
    <reaction evidence="5">
        <text>L-methionyl-tRNA(fMet) + (6R)-10-formyltetrahydrofolate = N-formyl-L-methionyl-tRNA(fMet) + (6S)-5,6,7,8-tetrahydrofolate + H(+)</text>
        <dbReference type="Rhea" id="RHEA:24380"/>
        <dbReference type="Rhea" id="RHEA-COMP:9952"/>
        <dbReference type="Rhea" id="RHEA-COMP:9953"/>
        <dbReference type="ChEBI" id="CHEBI:15378"/>
        <dbReference type="ChEBI" id="CHEBI:57453"/>
        <dbReference type="ChEBI" id="CHEBI:78530"/>
        <dbReference type="ChEBI" id="CHEBI:78844"/>
        <dbReference type="ChEBI" id="CHEBI:195366"/>
        <dbReference type="EC" id="2.1.2.9"/>
    </reaction>
</comment>
<dbReference type="NCBIfam" id="TIGR00460">
    <property type="entry name" value="fmt"/>
    <property type="match status" value="1"/>
</dbReference>
<dbReference type="GO" id="GO:0005829">
    <property type="term" value="C:cytosol"/>
    <property type="evidence" value="ECO:0007669"/>
    <property type="project" value="TreeGrafter"/>
</dbReference>
<dbReference type="EMBL" id="JANJZL010000001">
    <property type="protein sequence ID" value="MCR2042570.1"/>
    <property type="molecule type" value="Genomic_DNA"/>
</dbReference>
<keyword evidence="4 5" id="KW-0648">Protein biosynthesis</keyword>
<reference evidence="8" key="1">
    <citation type="submission" date="2022-07" db="EMBL/GenBank/DDBJ databases">
        <title>Enhanced cultured diversity of the mouse gut microbiota enables custom-made synthetic communities.</title>
        <authorList>
            <person name="Afrizal A."/>
        </authorList>
    </citation>
    <scope>NUCLEOTIDE SEQUENCE</scope>
    <source>
        <strain evidence="8">DSM 29482</strain>
    </source>
</reference>
<dbReference type="InterPro" id="IPR044135">
    <property type="entry name" value="Met-tRNA-FMT_C"/>
</dbReference>
<dbReference type="InterPro" id="IPR001555">
    <property type="entry name" value="GART_AS"/>
</dbReference>
<accession>A0A9X2S3C7</accession>
<keyword evidence="9" id="KW-1185">Reference proteome</keyword>
<dbReference type="InterPro" id="IPR002376">
    <property type="entry name" value="Formyl_transf_N"/>
</dbReference>
<dbReference type="InterPro" id="IPR041711">
    <property type="entry name" value="Met-tRNA-FMT_N"/>
</dbReference>
<evidence type="ECO:0000256" key="4">
    <source>
        <dbReference type="ARBA" id="ARBA00022917"/>
    </source>
</evidence>
<feature type="domain" description="Formyl transferase N-terminal" evidence="6">
    <location>
        <begin position="1"/>
        <end position="180"/>
    </location>
</feature>
<dbReference type="SUPFAM" id="SSF50486">
    <property type="entry name" value="FMT C-terminal domain-like"/>
    <property type="match status" value="1"/>
</dbReference>
<evidence type="ECO:0000256" key="1">
    <source>
        <dbReference type="ARBA" id="ARBA00010699"/>
    </source>
</evidence>
<dbReference type="Pfam" id="PF02911">
    <property type="entry name" value="Formyl_trans_C"/>
    <property type="match status" value="1"/>
</dbReference>
<organism evidence="8 9">
    <name type="scientific">Anaerosalibacter massiliensis</name>
    <dbReference type="NCBI Taxonomy" id="1347392"/>
    <lineage>
        <taxon>Bacteria</taxon>
        <taxon>Bacillati</taxon>
        <taxon>Bacillota</taxon>
        <taxon>Tissierellia</taxon>
        <taxon>Tissierellales</taxon>
        <taxon>Sporanaerobacteraceae</taxon>
        <taxon>Anaerosalibacter</taxon>
    </lineage>
</organism>
<feature type="binding site" evidence="5">
    <location>
        <begin position="109"/>
        <end position="112"/>
    </location>
    <ligand>
        <name>(6S)-5,6,7,8-tetrahydrofolate</name>
        <dbReference type="ChEBI" id="CHEBI:57453"/>
    </ligand>
</feature>
<evidence type="ECO:0000313" key="8">
    <source>
        <dbReference type="EMBL" id="MCR2042570.1"/>
    </source>
</evidence>
<dbReference type="EC" id="2.1.2.9" evidence="2 5"/>
<name>A0A9X2S3C7_9FIRM</name>
<evidence type="ECO:0000256" key="5">
    <source>
        <dbReference type="HAMAP-Rule" id="MF_00182"/>
    </source>
</evidence>
<protein>
    <recommendedName>
        <fullName evidence="2 5">Methionyl-tRNA formyltransferase</fullName>
        <ecNumber evidence="2 5">2.1.2.9</ecNumber>
    </recommendedName>
</protein>
<dbReference type="InterPro" id="IPR011034">
    <property type="entry name" value="Formyl_transferase-like_C_sf"/>
</dbReference>